<keyword evidence="4" id="KW-1185">Reference proteome</keyword>
<dbReference type="OrthoDB" id="4637732at2"/>
<dbReference type="InterPro" id="IPR007040">
    <property type="entry name" value="Ribosome_modulation_factor"/>
</dbReference>
<reference evidence="2 4" key="2">
    <citation type="submission" date="2016-01" db="EMBL/GenBank/DDBJ databases">
        <title>The new phylogeny of the genus Mycobacterium.</title>
        <authorList>
            <person name="Tarcisio F."/>
            <person name="Conor M."/>
            <person name="Antonella G."/>
            <person name="Elisabetta G."/>
            <person name="Giulia F.S."/>
            <person name="Sara T."/>
            <person name="Anna F."/>
            <person name="Clotilde B."/>
            <person name="Roberto B."/>
            <person name="Veronica D.S."/>
            <person name="Fabio R."/>
            <person name="Monica P."/>
            <person name="Olivier J."/>
            <person name="Enrico T."/>
            <person name="Nicola S."/>
        </authorList>
    </citation>
    <scope>NUCLEOTIDE SEQUENCE [LARGE SCALE GENOMIC DNA]</scope>
    <source>
        <strain evidence="2 4">CCUG 50187</strain>
    </source>
</reference>
<protein>
    <submittedName>
        <fullName evidence="1">Uncharacterized protein</fullName>
    </submittedName>
</protein>
<dbReference type="Proteomes" id="UP000037594">
    <property type="component" value="Unassembled WGS sequence"/>
</dbReference>
<evidence type="ECO:0000313" key="2">
    <source>
        <dbReference type="EMBL" id="ORV25000.1"/>
    </source>
</evidence>
<dbReference type="EMBL" id="LQOP01000019">
    <property type="protein sequence ID" value="ORV25000.1"/>
    <property type="molecule type" value="Genomic_DNA"/>
</dbReference>
<reference evidence="1 3" key="1">
    <citation type="submission" date="2015-06" db="EMBL/GenBank/DDBJ databases">
        <title>Genome sequence of Mycobacterium conceptionense strain MLE.</title>
        <authorList>
            <person name="Greninger A.L."/>
            <person name="Cunningham G."/>
            <person name="Chiu C.Y."/>
            <person name="Miller S."/>
        </authorList>
    </citation>
    <scope>NUCLEOTIDE SEQUENCE [LARGE SCALE GENOMIC DNA]</scope>
    <source>
        <strain evidence="1 3">MLE</strain>
    </source>
</reference>
<proteinExistence type="predicted"/>
<evidence type="ECO:0000313" key="1">
    <source>
        <dbReference type="EMBL" id="KMV15839.1"/>
    </source>
</evidence>
<dbReference type="EMBL" id="LFOD01000026">
    <property type="protein sequence ID" value="KMV15839.1"/>
    <property type="molecule type" value="Genomic_DNA"/>
</dbReference>
<accession>A0A0J8WS63</accession>
<organism evidence="1 3">
    <name type="scientific">Mycolicibacterium conceptionense</name>
    <dbReference type="NCBI Taxonomy" id="451644"/>
    <lineage>
        <taxon>Bacteria</taxon>
        <taxon>Bacillati</taxon>
        <taxon>Actinomycetota</taxon>
        <taxon>Actinomycetes</taxon>
        <taxon>Mycobacteriales</taxon>
        <taxon>Mycobacteriaceae</taxon>
        <taxon>Mycolicibacterium</taxon>
    </lineage>
</organism>
<evidence type="ECO:0000313" key="4">
    <source>
        <dbReference type="Proteomes" id="UP000193811"/>
    </source>
</evidence>
<dbReference type="GeneID" id="44297576"/>
<dbReference type="Proteomes" id="UP000193811">
    <property type="component" value="Unassembled WGS sequence"/>
</dbReference>
<dbReference type="PATRIC" id="fig|451644.5.peg.4827"/>
<sequence length="83" mass="9567">MVDKETVVRAWREGRSAELRTPNPYYGTGLLARMWMRGYMAMLGDRMARSPARQKFLAREAAIQAFVERNGYRPAAVDHHLRG</sequence>
<name>A0A0J8WS63_9MYCO</name>
<dbReference type="AlphaFoldDB" id="A0A0J8WS63"/>
<dbReference type="Pfam" id="PF04957">
    <property type="entry name" value="RMF"/>
    <property type="match status" value="1"/>
</dbReference>
<comment type="caution">
    <text evidence="1">The sequence shown here is derived from an EMBL/GenBank/DDBJ whole genome shotgun (WGS) entry which is preliminary data.</text>
</comment>
<gene>
    <name evidence="1" type="ORF">ACT17_23385</name>
    <name evidence="2" type="ORF">AWB98_19075</name>
</gene>
<dbReference type="RefSeq" id="WP_019343822.1">
    <property type="nucleotide sequence ID" value="NZ_AGSZ01000085.1"/>
</dbReference>
<evidence type="ECO:0000313" key="3">
    <source>
        <dbReference type="Proteomes" id="UP000037594"/>
    </source>
</evidence>